<feature type="domain" description="Phage head morphogenesis" evidence="1">
    <location>
        <begin position="52"/>
        <end position="182"/>
    </location>
</feature>
<sequence>MAVQLQPLPPKEAVDYLKAKGLAVSFDWRDVYAEEHAAAFTVAKMARIDLLQTVQEHVTRAIQEGRSLKAFAADLRPILEKEGWWGRKTMADPATGAVREAQLGSPRRLEIIYDTNLRSAYSAGRWERFQRSKAVLPLLTYRTMRDSHVRWQHKAWDGVTLPQDDAWWNTHYPPNGWRCRCIAYAIDQAGAQELADAGRPIRYDAPPTTYKDWTNPRTGEVRKLPEGIDPGFDYNPGKARQAKLEQLLKDKETAFAQLQQPERLPSLAKLERFIQQAEVETGYIVDAKGAVIRELKGDADSIDIDAETGAAMTGRVVTHNHTEVGAFSPGDIAVACRWQALEMRAVDALYLYSMRPPASGWDRAFWEDTVKPVYESVQAEVVGKLMSRLQRGEIGEAAFWEELYHRIWTDVATQTGMSYERLPAP</sequence>
<gene>
    <name evidence="2" type="ORF">MoryE10_03500</name>
</gene>
<dbReference type="KEGG" id="moz:MoryE10_03500"/>
<organism evidence="2 3">
    <name type="scientific">Methylogaea oryzae</name>
    <dbReference type="NCBI Taxonomy" id="1295382"/>
    <lineage>
        <taxon>Bacteria</taxon>
        <taxon>Pseudomonadati</taxon>
        <taxon>Pseudomonadota</taxon>
        <taxon>Gammaproteobacteria</taxon>
        <taxon>Methylococcales</taxon>
        <taxon>Methylococcaceae</taxon>
        <taxon>Methylogaea</taxon>
    </lineage>
</organism>
<evidence type="ECO:0000313" key="2">
    <source>
        <dbReference type="EMBL" id="BBL69744.1"/>
    </source>
</evidence>
<evidence type="ECO:0000259" key="1">
    <source>
        <dbReference type="Pfam" id="PF04233"/>
    </source>
</evidence>
<proteinExistence type="predicted"/>
<dbReference type="Pfam" id="PF04233">
    <property type="entry name" value="Phage_Mu_F"/>
    <property type="match status" value="1"/>
</dbReference>
<dbReference type="NCBIfam" id="TIGR01641">
    <property type="entry name" value="phageSPP1_gp7"/>
    <property type="match status" value="1"/>
</dbReference>
<accession>A0A8D4VM21</accession>
<dbReference type="AlphaFoldDB" id="A0A8D4VM21"/>
<name>A0A8D4VM21_9GAMM</name>
<dbReference type="InterPro" id="IPR006528">
    <property type="entry name" value="Phage_head_morphogenesis_dom"/>
</dbReference>
<protein>
    <recommendedName>
        <fullName evidence="1">Phage head morphogenesis domain-containing protein</fullName>
    </recommendedName>
</protein>
<dbReference type="EMBL" id="AP019782">
    <property type="protein sequence ID" value="BBL69744.1"/>
    <property type="molecule type" value="Genomic_DNA"/>
</dbReference>
<keyword evidence="3" id="KW-1185">Reference proteome</keyword>
<evidence type="ECO:0000313" key="3">
    <source>
        <dbReference type="Proteomes" id="UP000824988"/>
    </source>
</evidence>
<reference evidence="2" key="1">
    <citation type="submission" date="2019-06" db="EMBL/GenBank/DDBJ databases">
        <title>Complete genome sequence of Methylogaea oryzae strain JCM16910.</title>
        <authorList>
            <person name="Asakawa S."/>
        </authorList>
    </citation>
    <scope>NUCLEOTIDE SEQUENCE</scope>
    <source>
        <strain evidence="2">E10</strain>
    </source>
</reference>
<dbReference type="Proteomes" id="UP000824988">
    <property type="component" value="Chromosome"/>
</dbReference>